<dbReference type="AlphaFoldDB" id="A0A8S3R393"/>
<dbReference type="Gene3D" id="3.40.50.1110">
    <property type="entry name" value="SGNH hydrolase"/>
    <property type="match status" value="1"/>
</dbReference>
<keyword evidence="1" id="KW-0175">Coiled coil</keyword>
<evidence type="ECO:0000256" key="2">
    <source>
        <dbReference type="SAM" id="MobiDB-lite"/>
    </source>
</evidence>
<sequence>MKSHNQTTYNNCPYFCTICHFKCKCNSLNRLENHFKKYKLHAKLADDVPDSKDKTFLKKNTLPYNVTWGNLGTEDLAINYPGIVIDVQEEVVEIITNTETSIQTKDAKTQTDQIENFEKQLKDQGKEVLKLREEANFWKSKVLAMKRQPEEEITQPSPQKKRKLEVLKHKCIKHSRAVPKFRNLFNFHVTRVNIVTKMADVQQTNDSKQVTFDLTKRSLLFWRRILLLRYYVETGKKNEMNVVWADYDKKTRLLALNDETKSFSEKSPDINLFKSVVQISRSSVKLLTINIYYTTFKCLVQGNVCQRWVTREFDYIKKQVNMALKGDNPKAFDLRIRNMRPPNFTMQENLDSSVDDNDQSNEALDETLNKSNDEDNTDPKKLLNTSLTCSDSQDKSTLSESPTKDTSQSKKNKCDTDGNVKEDQNTENKQITTLISVIHSFESKYVENQMNNNKIIDNLVNVVQKMGERVEILEGRIPQVTTDLNPIISKELLEKAMSGKQEMMKIDRKLDTIMSEVKQIQLTQKNNIQITENITSAVNENFNKIKTNVYEKEDFVTLKLDSLKGMCKEIHCIVKENNTHDEEIQQNQIHVHVDKNDHNKRNHNAHTSENHVKQDTSRVKSKNESKRDEKRLNSKENNNEVKFWLVGSSIVKDMNAKKIFRYQSAKITTLRDKTIKGAIEFLETGKLKADNIAYQVGSNDLDEKSAEEVVNDMKKLVLATQRLVPGSNIVINELLPRYYKNYKHTEDYEVKRLDCNALLEKLCSEFNLKFVHHRNLTQINFSDGIHLDVYAGIGIYVRNLKSIVSPLLGVVNPQYTESRQSNWRNQQHERHYTFNRNPWDNHHDHSSQWQDKFTNNNFNDYQQTSRRNSDMNLKLLRLALEGLHY</sequence>
<comment type="caution">
    <text evidence="3">The sequence shown here is derived from an EMBL/GenBank/DDBJ whole genome shotgun (WGS) entry which is preliminary data.</text>
</comment>
<gene>
    <name evidence="3" type="ORF">MEDL_18175</name>
</gene>
<name>A0A8S3R393_MYTED</name>
<dbReference type="EMBL" id="CAJPWZ010000927">
    <property type="protein sequence ID" value="CAG2203642.1"/>
    <property type="molecule type" value="Genomic_DNA"/>
</dbReference>
<evidence type="ECO:0000313" key="4">
    <source>
        <dbReference type="Proteomes" id="UP000683360"/>
    </source>
</evidence>
<proteinExistence type="predicted"/>
<organism evidence="3 4">
    <name type="scientific">Mytilus edulis</name>
    <name type="common">Blue mussel</name>
    <dbReference type="NCBI Taxonomy" id="6550"/>
    <lineage>
        <taxon>Eukaryota</taxon>
        <taxon>Metazoa</taxon>
        <taxon>Spiralia</taxon>
        <taxon>Lophotrochozoa</taxon>
        <taxon>Mollusca</taxon>
        <taxon>Bivalvia</taxon>
        <taxon>Autobranchia</taxon>
        <taxon>Pteriomorphia</taxon>
        <taxon>Mytilida</taxon>
        <taxon>Mytiloidea</taxon>
        <taxon>Mytilidae</taxon>
        <taxon>Mytilinae</taxon>
        <taxon>Mytilus</taxon>
    </lineage>
</organism>
<feature type="coiled-coil region" evidence="1">
    <location>
        <begin position="107"/>
        <end position="134"/>
    </location>
</feature>
<protein>
    <submittedName>
        <fullName evidence="3">Uncharacterized protein</fullName>
    </submittedName>
</protein>
<reference evidence="3" key="1">
    <citation type="submission" date="2021-03" db="EMBL/GenBank/DDBJ databases">
        <authorList>
            <person name="Bekaert M."/>
        </authorList>
    </citation>
    <scope>NUCLEOTIDE SEQUENCE</scope>
</reference>
<feature type="compositionally biased region" description="Polar residues" evidence="2">
    <location>
        <begin position="383"/>
        <end position="406"/>
    </location>
</feature>
<keyword evidence="4" id="KW-1185">Reference proteome</keyword>
<accession>A0A8S3R393</accession>
<dbReference type="Proteomes" id="UP000683360">
    <property type="component" value="Unassembled WGS sequence"/>
</dbReference>
<dbReference type="InterPro" id="IPR036514">
    <property type="entry name" value="SGNH_hydro_sf"/>
</dbReference>
<evidence type="ECO:0000313" key="3">
    <source>
        <dbReference type="EMBL" id="CAG2203642.1"/>
    </source>
</evidence>
<dbReference type="OrthoDB" id="6167229at2759"/>
<evidence type="ECO:0000256" key="1">
    <source>
        <dbReference type="SAM" id="Coils"/>
    </source>
</evidence>
<feature type="compositionally biased region" description="Basic and acidic residues" evidence="2">
    <location>
        <begin position="412"/>
        <end position="425"/>
    </location>
</feature>
<feature type="region of interest" description="Disordered" evidence="2">
    <location>
        <begin position="367"/>
        <end position="425"/>
    </location>
</feature>
<dbReference type="SUPFAM" id="SSF52266">
    <property type="entry name" value="SGNH hydrolase"/>
    <property type="match status" value="1"/>
</dbReference>
<feature type="region of interest" description="Disordered" evidence="2">
    <location>
        <begin position="598"/>
        <end position="634"/>
    </location>
</feature>
<feature type="compositionally biased region" description="Basic and acidic residues" evidence="2">
    <location>
        <begin position="606"/>
        <end position="634"/>
    </location>
</feature>
<feature type="compositionally biased region" description="Basic and acidic residues" evidence="2">
    <location>
        <begin position="367"/>
        <end position="381"/>
    </location>
</feature>